<accession>A0A5C5YYN9</accession>
<dbReference type="EC" id="3.1.6.1" evidence="5"/>
<dbReference type="InterPro" id="IPR050738">
    <property type="entry name" value="Sulfatase"/>
</dbReference>
<evidence type="ECO:0000256" key="2">
    <source>
        <dbReference type="ARBA" id="ARBA00022801"/>
    </source>
</evidence>
<sequence>MAITSYADFPPNQGEGKAAKYFDPVLLHNDTIVQTKGYCADIFFHAALAWMREQHANKQPFFAYVSTNTPHSPLIAPKENLQRMADRGIKKPNERLAMIENIDDNFGIMMQKLDQWKMLDNTLVIFTTDNGSPHKSEDPNFRAGHKTGKGTPYEGGVHVPSFWYWKGKLQGGKDIPALTAHIDLYPTFCELAGADASQAVQKLEGRSLLPLLENPAADWAPRTLQTHRGNLGADPRNAADKLWSVRTDRWRLVGKELFDIENDPYEDHDVANQYPEVVEQLSKQHFVWYETMIPYMINQNNTWEEERAPLETLYFQQKAKRGIPLWSPTDL</sequence>
<keyword evidence="2 5" id="KW-0378">Hydrolase</keyword>
<reference evidence="5 6" key="1">
    <citation type="submission" date="2019-02" db="EMBL/GenBank/DDBJ databases">
        <title>Deep-cultivation of Planctomycetes and their phenomic and genomic characterization uncovers novel biology.</title>
        <authorList>
            <person name="Wiegand S."/>
            <person name="Jogler M."/>
            <person name="Boedeker C."/>
            <person name="Pinto D."/>
            <person name="Vollmers J."/>
            <person name="Rivas-Marin E."/>
            <person name="Kohn T."/>
            <person name="Peeters S.H."/>
            <person name="Heuer A."/>
            <person name="Rast P."/>
            <person name="Oberbeckmann S."/>
            <person name="Bunk B."/>
            <person name="Jeske O."/>
            <person name="Meyerdierks A."/>
            <person name="Storesund J.E."/>
            <person name="Kallscheuer N."/>
            <person name="Luecker S."/>
            <person name="Lage O.M."/>
            <person name="Pohl T."/>
            <person name="Merkel B.J."/>
            <person name="Hornburger P."/>
            <person name="Mueller R.-W."/>
            <person name="Bruemmer F."/>
            <person name="Labrenz M."/>
            <person name="Spormann A.M."/>
            <person name="Op Den Camp H."/>
            <person name="Overmann J."/>
            <person name="Amann R."/>
            <person name="Jetten M.S.M."/>
            <person name="Mascher T."/>
            <person name="Medema M.H."/>
            <person name="Devos D.P."/>
            <person name="Kaster A.-K."/>
            <person name="Ovreas L."/>
            <person name="Rohde M."/>
            <person name="Galperin M.Y."/>
            <person name="Jogler C."/>
        </authorList>
    </citation>
    <scope>NUCLEOTIDE SEQUENCE [LARGE SCALE GENOMIC DNA]</scope>
    <source>
        <strain evidence="5 6">CA13</strain>
    </source>
</reference>
<dbReference type="Proteomes" id="UP000315010">
    <property type="component" value="Unassembled WGS sequence"/>
</dbReference>
<evidence type="ECO:0000256" key="1">
    <source>
        <dbReference type="ARBA" id="ARBA00008779"/>
    </source>
</evidence>
<proteinExistence type="inferred from homology"/>
<protein>
    <submittedName>
        <fullName evidence="5">Arylsulfatase</fullName>
        <ecNumber evidence="5">3.1.6.1</ecNumber>
    </submittedName>
</protein>
<dbReference type="PANTHER" id="PTHR42693:SF53">
    <property type="entry name" value="ENDO-4-O-SULFATASE"/>
    <property type="match status" value="1"/>
</dbReference>
<organism evidence="5 6">
    <name type="scientific">Novipirellula herctigrandis</name>
    <dbReference type="NCBI Taxonomy" id="2527986"/>
    <lineage>
        <taxon>Bacteria</taxon>
        <taxon>Pseudomonadati</taxon>
        <taxon>Planctomycetota</taxon>
        <taxon>Planctomycetia</taxon>
        <taxon>Pirellulales</taxon>
        <taxon>Pirellulaceae</taxon>
        <taxon>Novipirellula</taxon>
    </lineage>
</organism>
<gene>
    <name evidence="5" type="primary">atsA_18</name>
    <name evidence="5" type="ORF">CA13_16420</name>
</gene>
<dbReference type="AlphaFoldDB" id="A0A5C5YYN9"/>
<evidence type="ECO:0000256" key="3">
    <source>
        <dbReference type="SAM" id="MobiDB-lite"/>
    </source>
</evidence>
<dbReference type="EMBL" id="SJPJ01000001">
    <property type="protein sequence ID" value="TWT80229.1"/>
    <property type="molecule type" value="Genomic_DNA"/>
</dbReference>
<name>A0A5C5YYN9_9BACT</name>
<dbReference type="SUPFAM" id="SSF53649">
    <property type="entry name" value="Alkaline phosphatase-like"/>
    <property type="match status" value="1"/>
</dbReference>
<dbReference type="GO" id="GO:0004065">
    <property type="term" value="F:arylsulfatase activity"/>
    <property type="evidence" value="ECO:0007669"/>
    <property type="project" value="UniProtKB-EC"/>
</dbReference>
<dbReference type="Gene3D" id="3.40.720.10">
    <property type="entry name" value="Alkaline Phosphatase, subunit A"/>
    <property type="match status" value="2"/>
</dbReference>
<feature type="domain" description="Sulfatase N-terminal" evidence="4">
    <location>
        <begin position="29"/>
        <end position="194"/>
    </location>
</feature>
<dbReference type="InterPro" id="IPR000917">
    <property type="entry name" value="Sulfatase_N"/>
</dbReference>
<comment type="similarity">
    <text evidence="1">Belongs to the sulfatase family.</text>
</comment>
<evidence type="ECO:0000313" key="6">
    <source>
        <dbReference type="Proteomes" id="UP000315010"/>
    </source>
</evidence>
<evidence type="ECO:0000259" key="4">
    <source>
        <dbReference type="Pfam" id="PF00884"/>
    </source>
</evidence>
<feature type="region of interest" description="Disordered" evidence="3">
    <location>
        <begin position="130"/>
        <end position="149"/>
    </location>
</feature>
<comment type="caution">
    <text evidence="5">The sequence shown here is derived from an EMBL/GenBank/DDBJ whole genome shotgun (WGS) entry which is preliminary data.</text>
</comment>
<dbReference type="InterPro" id="IPR017850">
    <property type="entry name" value="Alkaline_phosphatase_core_sf"/>
</dbReference>
<keyword evidence="6" id="KW-1185">Reference proteome</keyword>
<dbReference type="Pfam" id="PF00884">
    <property type="entry name" value="Sulfatase"/>
    <property type="match status" value="1"/>
</dbReference>
<dbReference type="PANTHER" id="PTHR42693">
    <property type="entry name" value="ARYLSULFATASE FAMILY MEMBER"/>
    <property type="match status" value="1"/>
</dbReference>
<evidence type="ECO:0000313" key="5">
    <source>
        <dbReference type="EMBL" id="TWT80229.1"/>
    </source>
</evidence>